<sequence length="107" mass="12197">MHRRRPVVGLSPGWLMSTQQLMVVVVVVASLRPRRIDGGEMHFSLLLAPFIVCLGSTIEIGDDLSFQLDLIKHQPCNRGPSKCYYWLSSTNYEGHGFADIRIHRFQE</sequence>
<evidence type="ECO:0000313" key="2">
    <source>
        <dbReference type="EMBL" id="VDO81699.1"/>
    </source>
</evidence>
<dbReference type="AlphaFoldDB" id="A0A0N4X703"/>
<protein>
    <submittedName>
        <fullName evidence="4">Secreted protein</fullName>
    </submittedName>
</protein>
<organism evidence="4">
    <name type="scientific">Haemonchus placei</name>
    <name type="common">Barber's pole worm</name>
    <dbReference type="NCBI Taxonomy" id="6290"/>
    <lineage>
        <taxon>Eukaryota</taxon>
        <taxon>Metazoa</taxon>
        <taxon>Ecdysozoa</taxon>
        <taxon>Nematoda</taxon>
        <taxon>Chromadorea</taxon>
        <taxon>Rhabditida</taxon>
        <taxon>Rhabditina</taxon>
        <taxon>Rhabditomorpha</taxon>
        <taxon>Strongyloidea</taxon>
        <taxon>Trichostrongylidae</taxon>
        <taxon>Haemonchus</taxon>
    </lineage>
</organism>
<evidence type="ECO:0000313" key="3">
    <source>
        <dbReference type="Proteomes" id="UP000268014"/>
    </source>
</evidence>
<keyword evidence="1" id="KW-0472">Membrane</keyword>
<dbReference type="EMBL" id="UZAF01021890">
    <property type="protein sequence ID" value="VDO81699.1"/>
    <property type="molecule type" value="Genomic_DNA"/>
</dbReference>
<gene>
    <name evidence="2" type="ORF">HPLM_LOCUS20137</name>
</gene>
<proteinExistence type="predicted"/>
<reference evidence="2 3" key="2">
    <citation type="submission" date="2018-11" db="EMBL/GenBank/DDBJ databases">
        <authorList>
            <consortium name="Pathogen Informatics"/>
        </authorList>
    </citation>
    <scope>NUCLEOTIDE SEQUENCE [LARGE SCALE GENOMIC DNA]</scope>
    <source>
        <strain evidence="2 3">MHpl1</strain>
    </source>
</reference>
<evidence type="ECO:0000256" key="1">
    <source>
        <dbReference type="SAM" id="Phobius"/>
    </source>
</evidence>
<keyword evidence="1" id="KW-1133">Transmembrane helix</keyword>
<accession>A0A0N4X703</accession>
<feature type="transmembrane region" description="Helical" evidence="1">
    <location>
        <begin position="12"/>
        <end position="31"/>
    </location>
</feature>
<reference evidence="4" key="1">
    <citation type="submission" date="2017-02" db="UniProtKB">
        <authorList>
            <consortium name="WormBaseParasite"/>
        </authorList>
    </citation>
    <scope>IDENTIFICATION</scope>
</reference>
<dbReference type="WBParaSite" id="HPLM_0002014501-mRNA-1">
    <property type="protein sequence ID" value="HPLM_0002014501-mRNA-1"/>
    <property type="gene ID" value="HPLM_0002014501"/>
</dbReference>
<keyword evidence="1" id="KW-0812">Transmembrane</keyword>
<dbReference type="Proteomes" id="UP000268014">
    <property type="component" value="Unassembled WGS sequence"/>
</dbReference>
<evidence type="ECO:0000313" key="4">
    <source>
        <dbReference type="WBParaSite" id="HPLM_0002014501-mRNA-1"/>
    </source>
</evidence>
<name>A0A0N4X703_HAEPC</name>
<keyword evidence="3" id="KW-1185">Reference proteome</keyword>